<sequence>RLPSSKSTLLVTPVLGKLQALTQPSLPSVRWLHHLPSDYIALRILANESRVDSRLWEESCSKPQ</sequence>
<dbReference type="AlphaFoldDB" id="A0AA35PPY3"/>
<keyword evidence="2" id="KW-1185">Reference proteome</keyword>
<dbReference type="EMBL" id="OX395140">
    <property type="protein sequence ID" value="CAI5793583.1"/>
    <property type="molecule type" value="Genomic_DNA"/>
</dbReference>
<accession>A0AA35PPY3</accession>
<organism evidence="1 2">
    <name type="scientific">Podarcis lilfordi</name>
    <name type="common">Lilford's wall lizard</name>
    <dbReference type="NCBI Taxonomy" id="74358"/>
    <lineage>
        <taxon>Eukaryota</taxon>
        <taxon>Metazoa</taxon>
        <taxon>Chordata</taxon>
        <taxon>Craniata</taxon>
        <taxon>Vertebrata</taxon>
        <taxon>Euteleostomi</taxon>
        <taxon>Lepidosauria</taxon>
        <taxon>Squamata</taxon>
        <taxon>Bifurcata</taxon>
        <taxon>Unidentata</taxon>
        <taxon>Episquamata</taxon>
        <taxon>Laterata</taxon>
        <taxon>Lacertibaenia</taxon>
        <taxon>Lacertidae</taxon>
        <taxon>Podarcis</taxon>
    </lineage>
</organism>
<dbReference type="Proteomes" id="UP001178461">
    <property type="component" value="Chromosome Z"/>
</dbReference>
<evidence type="ECO:0000313" key="2">
    <source>
        <dbReference type="Proteomes" id="UP001178461"/>
    </source>
</evidence>
<evidence type="ECO:0000313" key="1">
    <source>
        <dbReference type="EMBL" id="CAI5793583.1"/>
    </source>
</evidence>
<protein>
    <submittedName>
        <fullName evidence="1">Uncharacterized protein</fullName>
    </submittedName>
</protein>
<reference evidence="1" key="1">
    <citation type="submission" date="2022-12" db="EMBL/GenBank/DDBJ databases">
        <authorList>
            <person name="Alioto T."/>
            <person name="Alioto T."/>
            <person name="Gomez Garrido J."/>
        </authorList>
    </citation>
    <scope>NUCLEOTIDE SEQUENCE</scope>
</reference>
<feature type="non-terminal residue" evidence="1">
    <location>
        <position position="1"/>
    </location>
</feature>
<gene>
    <name evidence="1" type="ORF">PODLI_1B015713</name>
</gene>
<proteinExistence type="predicted"/>
<name>A0AA35PPY3_9SAUR</name>